<feature type="transmembrane region" description="Helical" evidence="7">
    <location>
        <begin position="247"/>
        <end position="265"/>
    </location>
</feature>
<feature type="domain" description="ABC transmembrane type-1" evidence="9">
    <location>
        <begin position="2"/>
        <end position="297"/>
    </location>
</feature>
<dbReference type="InterPro" id="IPR017871">
    <property type="entry name" value="ABC_transporter-like_CS"/>
</dbReference>
<feature type="transmembrane region" description="Helical" evidence="7">
    <location>
        <begin position="159"/>
        <end position="180"/>
    </location>
</feature>
<sequence>MLVVVGVSLLQGIFQVIGVTSIFPFLAVAADPQQLRDSVVGSQVLEQLPEMTNGQLLMACGGIAIAMLFIANAINLFSEFVRSRYVRGFAHWLRIGLLCKIVQRPYGDFLQQNSGVQIKKVNGDVNQYVQGVLLPLLDCISRFVIIVLLLATLVLVHPVVAVVGMVLLSSFYLIVFGVLARRRKVIADEMKTVNRGLMCEIQQLFAGIKAVKVHCVEEEFVARIQHLSTRQASLLAWMPIYSSFPRYLIEPLALGGLVAIVLAYSMNGKDLTAILPSLGLVAIAVYRLLPAFQSFYSQMTGLSTARHALDEVFDEFMAIEKSISEEGSVPIASASSSSPMQWEHEICLENILFRYPGSLNPVIDGLSVVIPKNSSIGVVGQTGAGKSTLVDLVLGLHMPSGGRVLVDGIPITAENRRNWMRNIGYVPQEIVLVDDSIAANIAFGVPANERDDARLEESARAAQILGFIEEELPDQWQTKVGERGVRLSGGQRQRIGLARALYHRPALLILDEATSALDIETESQVMQSIEALEGSVTLIIIAHRLSTISRCQQRLDLNSGCLDPTWSGQPLGCQQLD</sequence>
<evidence type="ECO:0000313" key="11">
    <source>
        <dbReference type="Proteomes" id="UP000239388"/>
    </source>
</evidence>
<gene>
    <name evidence="10" type="ORF">C5Y98_08310</name>
</gene>
<accession>A0A2S8G0W0</accession>
<dbReference type="InterPro" id="IPR039421">
    <property type="entry name" value="Type_1_exporter"/>
</dbReference>
<evidence type="ECO:0000256" key="7">
    <source>
        <dbReference type="SAM" id="Phobius"/>
    </source>
</evidence>
<dbReference type="GO" id="GO:0005524">
    <property type="term" value="F:ATP binding"/>
    <property type="evidence" value="ECO:0007669"/>
    <property type="project" value="UniProtKB-KW"/>
</dbReference>
<keyword evidence="2 7" id="KW-0812">Transmembrane</keyword>
<evidence type="ECO:0000256" key="3">
    <source>
        <dbReference type="ARBA" id="ARBA00022741"/>
    </source>
</evidence>
<evidence type="ECO:0000256" key="2">
    <source>
        <dbReference type="ARBA" id="ARBA00022692"/>
    </source>
</evidence>
<organism evidence="10 11">
    <name type="scientific">Blastopirellula marina</name>
    <dbReference type="NCBI Taxonomy" id="124"/>
    <lineage>
        <taxon>Bacteria</taxon>
        <taxon>Pseudomonadati</taxon>
        <taxon>Planctomycetota</taxon>
        <taxon>Planctomycetia</taxon>
        <taxon>Pirellulales</taxon>
        <taxon>Pirellulaceae</taxon>
        <taxon>Blastopirellula</taxon>
    </lineage>
</organism>
<keyword evidence="6 7" id="KW-0472">Membrane</keyword>
<reference evidence="10 11" key="1">
    <citation type="submission" date="2018-02" db="EMBL/GenBank/DDBJ databases">
        <title>Comparative genomes isolates from brazilian mangrove.</title>
        <authorList>
            <person name="Araujo J.E."/>
            <person name="Taketani R.G."/>
            <person name="Silva M.C.P."/>
            <person name="Loureco M.V."/>
            <person name="Andreote F.D."/>
        </authorList>
    </citation>
    <scope>NUCLEOTIDE SEQUENCE [LARGE SCALE GENOMIC DNA]</scope>
    <source>
        <strain evidence="10 11">NAP PRIS-MGV</strain>
    </source>
</reference>
<dbReference type="Gene3D" id="3.40.50.300">
    <property type="entry name" value="P-loop containing nucleotide triphosphate hydrolases"/>
    <property type="match status" value="1"/>
</dbReference>
<feature type="transmembrane region" description="Helical" evidence="7">
    <location>
        <begin position="53"/>
        <end position="77"/>
    </location>
</feature>
<evidence type="ECO:0000256" key="4">
    <source>
        <dbReference type="ARBA" id="ARBA00022840"/>
    </source>
</evidence>
<feature type="domain" description="ABC transporter" evidence="8">
    <location>
        <begin position="346"/>
        <end position="576"/>
    </location>
</feature>
<dbReference type="PANTHER" id="PTHR24221">
    <property type="entry name" value="ATP-BINDING CASSETTE SUB-FAMILY B"/>
    <property type="match status" value="1"/>
</dbReference>
<evidence type="ECO:0000256" key="1">
    <source>
        <dbReference type="ARBA" id="ARBA00004651"/>
    </source>
</evidence>
<evidence type="ECO:0000259" key="9">
    <source>
        <dbReference type="PROSITE" id="PS50929"/>
    </source>
</evidence>
<dbReference type="PANTHER" id="PTHR24221:SF654">
    <property type="entry name" value="ATP-BINDING CASSETTE SUB-FAMILY B MEMBER 6"/>
    <property type="match status" value="1"/>
</dbReference>
<dbReference type="Proteomes" id="UP000239388">
    <property type="component" value="Unassembled WGS sequence"/>
</dbReference>
<dbReference type="GO" id="GO:0016887">
    <property type="term" value="F:ATP hydrolysis activity"/>
    <property type="evidence" value="ECO:0007669"/>
    <property type="project" value="InterPro"/>
</dbReference>
<feature type="transmembrane region" description="Helical" evidence="7">
    <location>
        <begin position="132"/>
        <end position="153"/>
    </location>
</feature>
<evidence type="ECO:0000259" key="8">
    <source>
        <dbReference type="PROSITE" id="PS50893"/>
    </source>
</evidence>
<evidence type="ECO:0008006" key="12">
    <source>
        <dbReference type="Google" id="ProtNLM"/>
    </source>
</evidence>
<dbReference type="RefSeq" id="WP_105353201.1">
    <property type="nucleotide sequence ID" value="NZ_PUIB01000011.1"/>
</dbReference>
<dbReference type="InterPro" id="IPR003593">
    <property type="entry name" value="AAA+_ATPase"/>
</dbReference>
<dbReference type="OrthoDB" id="9770415at2"/>
<keyword evidence="4" id="KW-0067">ATP-binding</keyword>
<keyword evidence="5 7" id="KW-1133">Transmembrane helix</keyword>
<feature type="transmembrane region" description="Helical" evidence="7">
    <location>
        <begin position="271"/>
        <end position="289"/>
    </location>
</feature>
<protein>
    <recommendedName>
        <fullName evidence="12">ABC transporter ATP-binding protein</fullName>
    </recommendedName>
</protein>
<dbReference type="InterPro" id="IPR027417">
    <property type="entry name" value="P-loop_NTPase"/>
</dbReference>
<dbReference type="PROSITE" id="PS00211">
    <property type="entry name" value="ABC_TRANSPORTER_1"/>
    <property type="match status" value="1"/>
</dbReference>
<dbReference type="PROSITE" id="PS50929">
    <property type="entry name" value="ABC_TM1F"/>
    <property type="match status" value="1"/>
</dbReference>
<dbReference type="GO" id="GO:0005886">
    <property type="term" value="C:plasma membrane"/>
    <property type="evidence" value="ECO:0007669"/>
    <property type="project" value="UniProtKB-SubCell"/>
</dbReference>
<dbReference type="PROSITE" id="PS50893">
    <property type="entry name" value="ABC_TRANSPORTER_2"/>
    <property type="match status" value="1"/>
</dbReference>
<dbReference type="InterPro" id="IPR011527">
    <property type="entry name" value="ABC1_TM_dom"/>
</dbReference>
<comment type="caution">
    <text evidence="10">The sequence shown here is derived from an EMBL/GenBank/DDBJ whole genome shotgun (WGS) entry which is preliminary data.</text>
</comment>
<dbReference type="InterPro" id="IPR003439">
    <property type="entry name" value="ABC_transporter-like_ATP-bd"/>
</dbReference>
<dbReference type="Pfam" id="PF00005">
    <property type="entry name" value="ABC_tran"/>
    <property type="match status" value="1"/>
</dbReference>
<dbReference type="AlphaFoldDB" id="A0A2S8G0W0"/>
<dbReference type="InterPro" id="IPR036640">
    <property type="entry name" value="ABC1_TM_sf"/>
</dbReference>
<proteinExistence type="predicted"/>
<dbReference type="EMBL" id="PUIB01000011">
    <property type="protein sequence ID" value="PQO38077.1"/>
    <property type="molecule type" value="Genomic_DNA"/>
</dbReference>
<dbReference type="Gene3D" id="1.20.1560.10">
    <property type="entry name" value="ABC transporter type 1, transmembrane domain"/>
    <property type="match status" value="1"/>
</dbReference>
<dbReference type="Pfam" id="PF00664">
    <property type="entry name" value="ABC_membrane"/>
    <property type="match status" value="1"/>
</dbReference>
<evidence type="ECO:0000256" key="5">
    <source>
        <dbReference type="ARBA" id="ARBA00022989"/>
    </source>
</evidence>
<name>A0A2S8G0W0_9BACT</name>
<comment type="subcellular location">
    <subcellularLocation>
        <location evidence="1">Cell membrane</location>
        <topology evidence="1">Multi-pass membrane protein</topology>
    </subcellularLocation>
</comment>
<dbReference type="SUPFAM" id="SSF90123">
    <property type="entry name" value="ABC transporter transmembrane region"/>
    <property type="match status" value="1"/>
</dbReference>
<dbReference type="GO" id="GO:0140359">
    <property type="term" value="F:ABC-type transporter activity"/>
    <property type="evidence" value="ECO:0007669"/>
    <property type="project" value="InterPro"/>
</dbReference>
<keyword evidence="3" id="KW-0547">Nucleotide-binding</keyword>
<dbReference type="SMART" id="SM00382">
    <property type="entry name" value="AAA"/>
    <property type="match status" value="1"/>
</dbReference>
<dbReference type="GO" id="GO:0034040">
    <property type="term" value="F:ATPase-coupled lipid transmembrane transporter activity"/>
    <property type="evidence" value="ECO:0007669"/>
    <property type="project" value="TreeGrafter"/>
</dbReference>
<dbReference type="SUPFAM" id="SSF52540">
    <property type="entry name" value="P-loop containing nucleoside triphosphate hydrolases"/>
    <property type="match status" value="1"/>
</dbReference>
<evidence type="ECO:0000256" key="6">
    <source>
        <dbReference type="ARBA" id="ARBA00023136"/>
    </source>
</evidence>
<evidence type="ECO:0000313" key="10">
    <source>
        <dbReference type="EMBL" id="PQO38077.1"/>
    </source>
</evidence>